<dbReference type="EMBL" id="SZQA01000043">
    <property type="protein sequence ID" value="TKK83663.1"/>
    <property type="molecule type" value="Genomic_DNA"/>
</dbReference>
<dbReference type="Gene3D" id="1.25.40.10">
    <property type="entry name" value="Tetratricopeptide repeat domain"/>
    <property type="match status" value="1"/>
</dbReference>
<organism evidence="2 3">
    <name type="scientific">Herbidospora galbida</name>
    <dbReference type="NCBI Taxonomy" id="2575442"/>
    <lineage>
        <taxon>Bacteria</taxon>
        <taxon>Bacillati</taxon>
        <taxon>Actinomycetota</taxon>
        <taxon>Actinomycetes</taxon>
        <taxon>Streptosporangiales</taxon>
        <taxon>Streptosporangiaceae</taxon>
        <taxon>Herbidospora</taxon>
    </lineage>
</organism>
<keyword evidence="2" id="KW-0378">Hydrolase</keyword>
<gene>
    <name evidence="2" type="ORF">FDA94_32960</name>
</gene>
<dbReference type="SUPFAM" id="SSF56281">
    <property type="entry name" value="Metallo-hydrolase/oxidoreductase"/>
    <property type="match status" value="1"/>
</dbReference>
<dbReference type="InterPro" id="IPR011990">
    <property type="entry name" value="TPR-like_helical_dom_sf"/>
</dbReference>
<evidence type="ECO:0000259" key="1">
    <source>
        <dbReference type="SMART" id="SM00849"/>
    </source>
</evidence>
<dbReference type="InterPro" id="IPR052195">
    <property type="entry name" value="Bact_Alkyl/Aryl-Sulfatase"/>
</dbReference>
<sequence length="562" mass="60141">MQGDVVRPSSALLRASRWPGVPDRLTALLAVQLLSERRDREGLEHFSALSAERPGSALARSLAGVFRARLHGPVEEALADLDDAAERELGLPHYFRGTTLAALPGCAGRAGTAIADLEFVLAVRDQFPAGFLHAVQWALARAYECAGRPQDALEARRRVGHDRDVALATDYVADAEHGIRFGPPRLVERAPGVHLAQGYDFADFGFVVTGDGVVAIDAGSDPRHVEAALRDLREVTDQPVTHVILTHAHFDHVGGLDAFTDAQVIAQARFPEELRSQAGSPPPFPYLLPRGRDHRKQAVPDRLVGSAETLTVGGVEFGLIPISGGESADGLVVHLPATGVVFVGDMCMPYLGAPFVAEGSAEGLFEAIRTVGDLRPNLLLHGHTGLTDNFTVEALPGLSAALRELHAVVLAGVADGRPLVDLLELDHLPEVLRDHPAAITPYLVMRDGFVQRVNRQATGYWRADGTGVEHFSTAEWAVALDLLGGGGPDAFAKTGEELLSRGDPALALRIVESGLLRHPREPALAALRQRLLLALVERNQFLDPFKFAYYAGLAGLTLAPAG</sequence>
<evidence type="ECO:0000313" key="2">
    <source>
        <dbReference type="EMBL" id="TKK83663.1"/>
    </source>
</evidence>
<proteinExistence type="predicted"/>
<dbReference type="Gene3D" id="3.60.15.10">
    <property type="entry name" value="Ribonuclease Z/Hydroxyacylglutathione hydrolase-like"/>
    <property type="match status" value="1"/>
</dbReference>
<dbReference type="PANTHER" id="PTHR43223">
    <property type="entry name" value="ALKYL/ARYL-SULFATASE"/>
    <property type="match status" value="1"/>
</dbReference>
<comment type="caution">
    <text evidence="2">The sequence shown here is derived from an EMBL/GenBank/DDBJ whole genome shotgun (WGS) entry which is preliminary data.</text>
</comment>
<reference evidence="2 3" key="1">
    <citation type="submission" date="2019-04" db="EMBL/GenBank/DDBJ databases">
        <title>Herbidospora sp. NEAU-GS14.nov., a novel actinomycete isolated from soil.</title>
        <authorList>
            <person name="Han L."/>
        </authorList>
    </citation>
    <scope>NUCLEOTIDE SEQUENCE [LARGE SCALE GENOMIC DNA]</scope>
    <source>
        <strain evidence="2 3">NEAU-GS14</strain>
    </source>
</reference>
<dbReference type="Pfam" id="PF00753">
    <property type="entry name" value="Lactamase_B"/>
    <property type="match status" value="1"/>
</dbReference>
<dbReference type="GO" id="GO:0016787">
    <property type="term" value="F:hydrolase activity"/>
    <property type="evidence" value="ECO:0007669"/>
    <property type="project" value="UniProtKB-KW"/>
</dbReference>
<dbReference type="PANTHER" id="PTHR43223:SF2">
    <property type="entry name" value="METALLO-BETA-LACTAMASE DOMAIN-CONTAINING PROTEIN"/>
    <property type="match status" value="1"/>
</dbReference>
<dbReference type="AlphaFoldDB" id="A0A4V5UY71"/>
<dbReference type="Proteomes" id="UP000308705">
    <property type="component" value="Unassembled WGS sequence"/>
</dbReference>
<keyword evidence="3" id="KW-1185">Reference proteome</keyword>
<protein>
    <submittedName>
        <fullName evidence="2">MBL fold metallo-hydrolase</fullName>
    </submittedName>
</protein>
<evidence type="ECO:0000313" key="3">
    <source>
        <dbReference type="Proteomes" id="UP000308705"/>
    </source>
</evidence>
<dbReference type="InterPro" id="IPR001279">
    <property type="entry name" value="Metallo-B-lactamas"/>
</dbReference>
<accession>A0A4V5UY71</accession>
<dbReference type="SMART" id="SM00849">
    <property type="entry name" value="Lactamase_B"/>
    <property type="match status" value="1"/>
</dbReference>
<feature type="domain" description="Metallo-beta-lactamase" evidence="1">
    <location>
        <begin position="201"/>
        <end position="383"/>
    </location>
</feature>
<dbReference type="CDD" id="cd16282">
    <property type="entry name" value="metallo-hydrolase-like_MBL-fold"/>
    <property type="match status" value="1"/>
</dbReference>
<name>A0A4V5UY71_9ACTN</name>
<dbReference type="OrthoDB" id="5240502at2"/>
<dbReference type="InterPro" id="IPR036866">
    <property type="entry name" value="RibonucZ/Hydroxyglut_hydro"/>
</dbReference>